<feature type="region of interest" description="Disordered" evidence="1">
    <location>
        <begin position="1"/>
        <end position="26"/>
    </location>
</feature>
<evidence type="ECO:0000313" key="3">
    <source>
        <dbReference type="Proteomes" id="UP000279859"/>
    </source>
</evidence>
<accession>A0A3M8LFP3</accession>
<keyword evidence="3" id="KW-1185">Reference proteome</keyword>
<proteinExistence type="predicted"/>
<protein>
    <submittedName>
        <fullName evidence="2">Uncharacterized protein</fullName>
    </submittedName>
</protein>
<evidence type="ECO:0000256" key="1">
    <source>
        <dbReference type="SAM" id="MobiDB-lite"/>
    </source>
</evidence>
<gene>
    <name evidence="2" type="ORF">EEJ31_06575</name>
</gene>
<name>A0A3M8LFP3_9MICO</name>
<reference evidence="2 3" key="1">
    <citation type="submission" date="2018-11" db="EMBL/GenBank/DDBJ databases">
        <title>Cryobacterium sp. nov., isolated from rhizosphere soil of lettuce.</title>
        <authorList>
            <person name="Wang Y."/>
        </authorList>
    </citation>
    <scope>NUCLEOTIDE SEQUENCE [LARGE SCALE GENOMIC DNA]</scope>
    <source>
        <strain evidence="2 3">NEAU-85</strain>
    </source>
</reference>
<sequence>MIAATTAMPAHTARRSSVQEMMPARTTATCAPAISGRRTRSEAARMRGTRTSAALVTTASPSAITI</sequence>
<dbReference type="EMBL" id="RDSR01000008">
    <property type="protein sequence ID" value="RNE63632.1"/>
    <property type="molecule type" value="Genomic_DNA"/>
</dbReference>
<comment type="caution">
    <text evidence="2">The sequence shown here is derived from an EMBL/GenBank/DDBJ whole genome shotgun (WGS) entry which is preliminary data.</text>
</comment>
<organism evidence="2 3">
    <name type="scientific">Cryobacterium tepidiphilum</name>
    <dbReference type="NCBI Taxonomy" id="2486026"/>
    <lineage>
        <taxon>Bacteria</taxon>
        <taxon>Bacillati</taxon>
        <taxon>Actinomycetota</taxon>
        <taxon>Actinomycetes</taxon>
        <taxon>Micrococcales</taxon>
        <taxon>Microbacteriaceae</taxon>
        <taxon>Cryobacterium</taxon>
    </lineage>
</organism>
<dbReference type="Proteomes" id="UP000279859">
    <property type="component" value="Unassembled WGS sequence"/>
</dbReference>
<dbReference type="AlphaFoldDB" id="A0A3M8LFP3"/>
<evidence type="ECO:0000313" key="2">
    <source>
        <dbReference type="EMBL" id="RNE63632.1"/>
    </source>
</evidence>